<dbReference type="NCBIfam" id="TIGR01352">
    <property type="entry name" value="tonB_Cterm"/>
    <property type="match status" value="1"/>
</dbReference>
<keyword evidence="9" id="KW-0472">Membrane</keyword>
<dbReference type="EMBL" id="CAADFJ010000067">
    <property type="protein sequence ID" value="VFK01488.1"/>
    <property type="molecule type" value="Genomic_DNA"/>
</dbReference>
<feature type="domain" description="TonB C-terminal" evidence="11">
    <location>
        <begin position="162"/>
        <end position="254"/>
    </location>
</feature>
<evidence type="ECO:0000256" key="6">
    <source>
        <dbReference type="ARBA" id="ARBA00022692"/>
    </source>
</evidence>
<name>A0A450UNW6_9GAMM</name>
<organism evidence="12">
    <name type="scientific">Candidatus Kentrum eta</name>
    <dbReference type="NCBI Taxonomy" id="2126337"/>
    <lineage>
        <taxon>Bacteria</taxon>
        <taxon>Pseudomonadati</taxon>
        <taxon>Pseudomonadota</taxon>
        <taxon>Gammaproteobacteria</taxon>
        <taxon>Candidatus Kentrum</taxon>
    </lineage>
</organism>
<dbReference type="PANTHER" id="PTHR33446">
    <property type="entry name" value="PROTEIN TONB-RELATED"/>
    <property type="match status" value="1"/>
</dbReference>
<keyword evidence="4" id="KW-1003">Cell membrane</keyword>
<accession>A0A450UNW6</accession>
<comment type="subcellular location">
    <subcellularLocation>
        <location evidence="1">Cell inner membrane</location>
        <topology evidence="1">Single-pass membrane protein</topology>
        <orientation evidence="1">Periplasmic side</orientation>
    </subcellularLocation>
</comment>
<keyword evidence="5" id="KW-0997">Cell inner membrane</keyword>
<gene>
    <name evidence="12" type="ORF">BECKH772A_GA0070896_100688</name>
    <name evidence="13" type="ORF">BECKH772B_GA0070898_100708</name>
    <name evidence="14" type="ORF">BECKH772C_GA0070978_100678</name>
</gene>
<dbReference type="InterPro" id="IPR037682">
    <property type="entry name" value="TonB_C"/>
</dbReference>
<sequence>MAMVLSVVIHSGVMAIAGRMPPPAPSAPGLPARDTLGVRLISEKKAPPAPTAALPRQKEDTRPKARLDLARHQAPPQPEKRPPGKTAPRKPATATPNKPFTPRVFTPRVSKAPSPDHRAPKGKPARPVEGAPPTETASTPNGSMGSPGIETPAKKRPSPDTAILSRIMARLGRLLVYPRRARRRGWEGETLVTFELVDNQRIERIRIARSSGYRVLDRAALEALGRIKPIPEGKRGTVSHNREVTIPVVFRLTE</sequence>
<dbReference type="GO" id="GO:0031992">
    <property type="term" value="F:energy transducer activity"/>
    <property type="evidence" value="ECO:0007669"/>
    <property type="project" value="TreeGrafter"/>
</dbReference>
<dbReference type="GO" id="GO:0055085">
    <property type="term" value="P:transmembrane transport"/>
    <property type="evidence" value="ECO:0007669"/>
    <property type="project" value="InterPro"/>
</dbReference>
<evidence type="ECO:0000256" key="5">
    <source>
        <dbReference type="ARBA" id="ARBA00022519"/>
    </source>
</evidence>
<evidence type="ECO:0000313" key="13">
    <source>
        <dbReference type="EMBL" id="VFJ95006.1"/>
    </source>
</evidence>
<evidence type="ECO:0000256" key="8">
    <source>
        <dbReference type="ARBA" id="ARBA00022989"/>
    </source>
</evidence>
<dbReference type="GO" id="GO:0098797">
    <property type="term" value="C:plasma membrane protein complex"/>
    <property type="evidence" value="ECO:0007669"/>
    <property type="project" value="TreeGrafter"/>
</dbReference>
<evidence type="ECO:0000256" key="1">
    <source>
        <dbReference type="ARBA" id="ARBA00004383"/>
    </source>
</evidence>
<dbReference type="InterPro" id="IPR006260">
    <property type="entry name" value="TonB/TolA_C"/>
</dbReference>
<proteinExistence type="inferred from homology"/>
<evidence type="ECO:0000313" key="12">
    <source>
        <dbReference type="EMBL" id="VFJ94233.1"/>
    </source>
</evidence>
<dbReference type="Gene3D" id="3.30.1150.10">
    <property type="match status" value="1"/>
</dbReference>
<keyword evidence="3" id="KW-0813">Transport</keyword>
<dbReference type="SUPFAM" id="SSF74653">
    <property type="entry name" value="TolA/TonB C-terminal domain"/>
    <property type="match status" value="1"/>
</dbReference>
<dbReference type="EMBL" id="CAADFI010000070">
    <property type="protein sequence ID" value="VFJ95006.1"/>
    <property type="molecule type" value="Genomic_DNA"/>
</dbReference>
<evidence type="ECO:0000256" key="7">
    <source>
        <dbReference type="ARBA" id="ARBA00022927"/>
    </source>
</evidence>
<protein>
    <submittedName>
        <fullName evidence="12">Protein TonB</fullName>
    </submittedName>
</protein>
<evidence type="ECO:0000256" key="2">
    <source>
        <dbReference type="ARBA" id="ARBA00006555"/>
    </source>
</evidence>
<feature type="compositionally biased region" description="Basic and acidic residues" evidence="10">
    <location>
        <begin position="56"/>
        <end position="71"/>
    </location>
</feature>
<reference evidence="12" key="1">
    <citation type="submission" date="2019-02" db="EMBL/GenBank/DDBJ databases">
        <authorList>
            <person name="Gruber-Vodicka R. H."/>
            <person name="Seah K. B. B."/>
        </authorList>
    </citation>
    <scope>NUCLEOTIDE SEQUENCE</scope>
    <source>
        <strain evidence="14">BECK_SA2B12</strain>
        <strain evidence="12">BECK_SA2B15</strain>
        <strain evidence="13">BECK_SA2B20</strain>
    </source>
</reference>
<evidence type="ECO:0000259" key="11">
    <source>
        <dbReference type="PROSITE" id="PS52015"/>
    </source>
</evidence>
<dbReference type="InterPro" id="IPR051045">
    <property type="entry name" value="TonB-dependent_transducer"/>
</dbReference>
<dbReference type="GO" id="GO:0015031">
    <property type="term" value="P:protein transport"/>
    <property type="evidence" value="ECO:0007669"/>
    <property type="project" value="UniProtKB-KW"/>
</dbReference>
<feature type="compositionally biased region" description="Polar residues" evidence="10">
    <location>
        <begin position="135"/>
        <end position="144"/>
    </location>
</feature>
<keyword evidence="6" id="KW-0812">Transmembrane</keyword>
<dbReference type="PROSITE" id="PS52015">
    <property type="entry name" value="TONB_CTD"/>
    <property type="match status" value="1"/>
</dbReference>
<keyword evidence="7" id="KW-0653">Protein transport</keyword>
<comment type="similarity">
    <text evidence="2">Belongs to the TonB family.</text>
</comment>
<dbReference type="Pfam" id="PF03544">
    <property type="entry name" value="TonB_C"/>
    <property type="match status" value="1"/>
</dbReference>
<dbReference type="AlphaFoldDB" id="A0A450UNW6"/>
<evidence type="ECO:0000256" key="10">
    <source>
        <dbReference type="SAM" id="MobiDB-lite"/>
    </source>
</evidence>
<dbReference type="EMBL" id="CAADFG010000068">
    <property type="protein sequence ID" value="VFJ94233.1"/>
    <property type="molecule type" value="Genomic_DNA"/>
</dbReference>
<keyword evidence="8" id="KW-1133">Transmembrane helix</keyword>
<evidence type="ECO:0000256" key="3">
    <source>
        <dbReference type="ARBA" id="ARBA00022448"/>
    </source>
</evidence>
<evidence type="ECO:0000256" key="4">
    <source>
        <dbReference type="ARBA" id="ARBA00022475"/>
    </source>
</evidence>
<dbReference type="PANTHER" id="PTHR33446:SF2">
    <property type="entry name" value="PROTEIN TONB"/>
    <property type="match status" value="1"/>
</dbReference>
<evidence type="ECO:0000256" key="9">
    <source>
        <dbReference type="ARBA" id="ARBA00023136"/>
    </source>
</evidence>
<evidence type="ECO:0000313" key="14">
    <source>
        <dbReference type="EMBL" id="VFK01488.1"/>
    </source>
</evidence>
<feature type="region of interest" description="Disordered" evidence="10">
    <location>
        <begin position="41"/>
        <end position="160"/>
    </location>
</feature>